<dbReference type="PANTHER" id="PTHR31286:SF99">
    <property type="entry name" value="DUF4283 DOMAIN-CONTAINING PROTEIN"/>
    <property type="match status" value="1"/>
</dbReference>
<feature type="compositionally biased region" description="Polar residues" evidence="1">
    <location>
        <begin position="1217"/>
        <end position="1227"/>
    </location>
</feature>
<feature type="region of interest" description="Disordered" evidence="1">
    <location>
        <begin position="432"/>
        <end position="497"/>
    </location>
</feature>
<reference evidence="4 5" key="1">
    <citation type="journal article" date="2018" name="Mol. Plant">
        <title>The genome of Artemisia annua provides insight into the evolution of Asteraceae family and artemisinin biosynthesis.</title>
        <authorList>
            <person name="Shen Q."/>
            <person name="Zhang L."/>
            <person name="Liao Z."/>
            <person name="Wang S."/>
            <person name="Yan T."/>
            <person name="Shi P."/>
            <person name="Liu M."/>
            <person name="Fu X."/>
            <person name="Pan Q."/>
            <person name="Wang Y."/>
            <person name="Lv Z."/>
            <person name="Lu X."/>
            <person name="Zhang F."/>
            <person name="Jiang W."/>
            <person name="Ma Y."/>
            <person name="Chen M."/>
            <person name="Hao X."/>
            <person name="Li L."/>
            <person name="Tang Y."/>
            <person name="Lv G."/>
            <person name="Zhou Y."/>
            <person name="Sun X."/>
            <person name="Brodelius P.E."/>
            <person name="Rose J.K.C."/>
            <person name="Tang K."/>
        </authorList>
    </citation>
    <scope>NUCLEOTIDE SEQUENCE [LARGE SCALE GENOMIC DNA]</scope>
    <source>
        <strain evidence="5">cv. Huhao1</strain>
        <tissue evidence="4">Leaf</tissue>
    </source>
</reference>
<dbReference type="OrthoDB" id="1096772at2759"/>
<dbReference type="PANTHER" id="PTHR31286">
    <property type="entry name" value="GLYCINE-RICH CELL WALL STRUCTURAL PROTEIN 1.8-LIKE"/>
    <property type="match status" value="1"/>
</dbReference>
<feature type="compositionally biased region" description="Acidic residues" evidence="1">
    <location>
        <begin position="1091"/>
        <end position="1113"/>
    </location>
</feature>
<feature type="compositionally biased region" description="Polar residues" evidence="1">
    <location>
        <begin position="1178"/>
        <end position="1204"/>
    </location>
</feature>
<dbReference type="InterPro" id="IPR025558">
    <property type="entry name" value="DUF4283"/>
</dbReference>
<dbReference type="STRING" id="35608.A0A2U1MT01"/>
<name>A0A2U1MT01_ARTAN</name>
<dbReference type="Pfam" id="PF03470">
    <property type="entry name" value="zf-XS"/>
    <property type="match status" value="1"/>
</dbReference>
<dbReference type="InterPro" id="IPR040256">
    <property type="entry name" value="At4g02000-like"/>
</dbReference>
<dbReference type="InterPro" id="IPR005381">
    <property type="entry name" value="Znf-XS_domain"/>
</dbReference>
<dbReference type="GO" id="GO:0031047">
    <property type="term" value="P:regulatory ncRNA-mediated gene silencing"/>
    <property type="evidence" value="ECO:0007669"/>
    <property type="project" value="InterPro"/>
</dbReference>
<evidence type="ECO:0000259" key="3">
    <source>
        <dbReference type="Pfam" id="PF14111"/>
    </source>
</evidence>
<evidence type="ECO:0000259" key="2">
    <source>
        <dbReference type="Pfam" id="PF03470"/>
    </source>
</evidence>
<protein>
    <submittedName>
        <fullName evidence="4">Zinc knuckle CX2CX4HX4C</fullName>
    </submittedName>
</protein>
<keyword evidence="5" id="KW-1185">Reference proteome</keyword>
<sequence>MSSMGEENNTLTRPVNVDESLSYVTMRKHKKSNRNVVDDEPVDKTIGLAGEELNTNATNHVSRVEPVPLVPSLSHDSGVESSLKSKQDFIETLFGVSLKTLEDIDAFTLGLEAGNYTVWNELDNDVHERAKDAVVCLWEAFKAEHKANESPIVQSVDINANATSYAGATGLRDVHSRGDTIFRPLVAEPVFEGVNISIPRKVVEKVSSRLEHTLYGYFMGKRMAFPVVEYYARNNWAKYGLKRIMMNSKGFFFFKFDALAGVEAVLEGGPWMIRKSPIILKKWSMDTCLRKEELTSIPVWVKLHDVPLQVFEEDGISLIATFIGKHVMLDSFTTSMCKESWGRSSFARCLIEVNSNTDLKEVVTIGFPSLSGEDFTKETIRVEYEWRPPRCDICKIFGHTNDQCPKQVVNPHVVSTSQVVTPTVTLNNDGFQRVGKKKKKGNANSTNGNQFVGPSVKQNVRYEPKATTSEPKKGANTMGNASKSSSMLKSTSPISKEGNITTSNSFAALVNDEDEDGKHVANLNEESANLDPNIGVSPSFTVYPDWWTTVGIPVTDDNGSVRRLITGDLFAKSIGGILCGLAVWLTRLNDSGQNETGHTQTTVKNCVYVLKMVGHKFISAFRSYVVPTIGLFVFHDVQIGQRMMTISTVGVPNTIKRLASHKLQSTLHLGRLPFDPSCSDEGKDCTKCKGLTDQYVSIYVGVLKITVSVSQTRGLDASAACGKLRDEFEKNPLLTPSNIDMQSEFEDGVGNFSIMHTYMYFHGFCDWSNGLTVQPYLTAKLTAAQLSCQTNTKNQKAHCSPLIAQKSSKKLCAKHSLKVLRIFESPKLTLKANLSYLLKLISRIKAEACSSKHAFFSKQKLKLLKTLCCLPNIPNVYNYFSVFCNIFELHCLVASKTVTQHNRQAKCLYLSARIFISQLIAYLVSDGNDSEVEEFAEKSYMELKGGKKRVKLSDQTFTCPYCTNKKKRDYKYKELLQRASRYKVASCYQDEATTNNALINKTFHTIFGSVSAWSRNIRIKTRVTWLTISGLPPLMWQTESFTSIANLWGKLEFIKEVVHAPLGNEIIPVRVVESNEGIEILFNGYVFESSDDDGSDDDSIPIENEATGDESDKDSDTNDKDFCPLIEKSTAQTPKTSLSSDIPKPSAKHSNKPVIHSSGPSPIQPQNQNIPTKPHSPNGPSRSPSHNKISSPKQHHQSSTTSKPCKNPINKTRCLSVPSTSCQSQIRHSLHRKKRYASLKLMHPIHGMTQTGRKRESKNNKPLSSLPTKSTSTSSSNSTQISNSSSMINRCNHRIITGNNPQTASLHSYSNEVAETINVGVNLGFDISGKDRDIASIIGSGDHDDIK</sequence>
<proteinExistence type="predicted"/>
<evidence type="ECO:0000313" key="4">
    <source>
        <dbReference type="EMBL" id="PWA64391.1"/>
    </source>
</evidence>
<feature type="domain" description="Zinc finger-XS" evidence="2">
    <location>
        <begin position="959"/>
        <end position="980"/>
    </location>
</feature>
<feature type="domain" description="DUF4283" evidence="3">
    <location>
        <begin position="208"/>
        <end position="287"/>
    </location>
</feature>
<organism evidence="4 5">
    <name type="scientific">Artemisia annua</name>
    <name type="common">Sweet wormwood</name>
    <dbReference type="NCBI Taxonomy" id="35608"/>
    <lineage>
        <taxon>Eukaryota</taxon>
        <taxon>Viridiplantae</taxon>
        <taxon>Streptophyta</taxon>
        <taxon>Embryophyta</taxon>
        <taxon>Tracheophyta</taxon>
        <taxon>Spermatophyta</taxon>
        <taxon>Magnoliopsida</taxon>
        <taxon>eudicotyledons</taxon>
        <taxon>Gunneridae</taxon>
        <taxon>Pentapetalae</taxon>
        <taxon>asterids</taxon>
        <taxon>campanulids</taxon>
        <taxon>Asterales</taxon>
        <taxon>Asteraceae</taxon>
        <taxon>Asteroideae</taxon>
        <taxon>Anthemideae</taxon>
        <taxon>Artemisiinae</taxon>
        <taxon>Artemisia</taxon>
    </lineage>
</organism>
<feature type="region of interest" description="Disordered" evidence="1">
    <location>
        <begin position="1091"/>
        <end position="1286"/>
    </location>
</feature>
<dbReference type="EMBL" id="PKPP01004432">
    <property type="protein sequence ID" value="PWA64391.1"/>
    <property type="molecule type" value="Genomic_DNA"/>
</dbReference>
<feature type="compositionally biased region" description="Polar residues" evidence="1">
    <location>
        <begin position="442"/>
        <end position="458"/>
    </location>
</feature>
<feature type="compositionally biased region" description="Basic residues" evidence="1">
    <location>
        <begin position="1228"/>
        <end position="1237"/>
    </location>
</feature>
<dbReference type="Proteomes" id="UP000245207">
    <property type="component" value="Unassembled WGS sequence"/>
</dbReference>
<comment type="caution">
    <text evidence="4">The sequence shown here is derived from an EMBL/GenBank/DDBJ whole genome shotgun (WGS) entry which is preliminary data.</text>
</comment>
<evidence type="ECO:0000256" key="1">
    <source>
        <dbReference type="SAM" id="MobiDB-lite"/>
    </source>
</evidence>
<feature type="compositionally biased region" description="Low complexity" evidence="1">
    <location>
        <begin position="1261"/>
        <end position="1286"/>
    </location>
</feature>
<gene>
    <name evidence="4" type="ORF">CTI12_AA344790</name>
</gene>
<accession>A0A2U1MT01</accession>
<feature type="compositionally biased region" description="Polar residues" evidence="1">
    <location>
        <begin position="1129"/>
        <end position="1140"/>
    </location>
</feature>
<dbReference type="Pfam" id="PF14111">
    <property type="entry name" value="DUF4283"/>
    <property type="match status" value="1"/>
</dbReference>
<feature type="compositionally biased region" description="Low complexity" evidence="1">
    <location>
        <begin position="482"/>
        <end position="496"/>
    </location>
</feature>
<evidence type="ECO:0000313" key="5">
    <source>
        <dbReference type="Proteomes" id="UP000245207"/>
    </source>
</evidence>